<gene>
    <name evidence="1" type="ORF">S03H2_23676</name>
</gene>
<sequence length="220" mass="26660">DFIKGKDALSEKKYLWVRLFILDLDQRSKGDLIRSIFNIFQDEIISLKKIISNPFIKHFSIKDFYDLNKNDFFYSEDLFEELYKFSISLIKDKSVYRKRKLKSKIQHYPRLIDNTYEKDFSINKFIKRAKINKTISLSKIPLNEIAIVNKSLDKFLLGNDHYKEFKRISPFIKEIGFIPMYQKYGLEDYYLYLQPDDMNNNEWKMMFPLGFKKLEYRTLL</sequence>
<evidence type="ECO:0000313" key="1">
    <source>
        <dbReference type="EMBL" id="GAH32178.1"/>
    </source>
</evidence>
<name>X1GGM5_9ZZZZ</name>
<protein>
    <submittedName>
        <fullName evidence="1">Uncharacterized protein</fullName>
    </submittedName>
</protein>
<proteinExistence type="predicted"/>
<reference evidence="1" key="1">
    <citation type="journal article" date="2014" name="Front. Microbiol.">
        <title>High frequency of phylogenetically diverse reductive dehalogenase-homologous genes in deep subseafloor sedimentary metagenomes.</title>
        <authorList>
            <person name="Kawai M."/>
            <person name="Futagami T."/>
            <person name="Toyoda A."/>
            <person name="Takaki Y."/>
            <person name="Nishi S."/>
            <person name="Hori S."/>
            <person name="Arai W."/>
            <person name="Tsubouchi T."/>
            <person name="Morono Y."/>
            <person name="Uchiyama I."/>
            <person name="Ito T."/>
            <person name="Fujiyama A."/>
            <person name="Inagaki F."/>
            <person name="Takami H."/>
        </authorList>
    </citation>
    <scope>NUCLEOTIDE SEQUENCE</scope>
    <source>
        <strain evidence="1">Expedition CK06-06</strain>
    </source>
</reference>
<dbReference type="AlphaFoldDB" id="X1GGM5"/>
<dbReference type="EMBL" id="BARU01012983">
    <property type="protein sequence ID" value="GAH32178.1"/>
    <property type="molecule type" value="Genomic_DNA"/>
</dbReference>
<organism evidence="1">
    <name type="scientific">marine sediment metagenome</name>
    <dbReference type="NCBI Taxonomy" id="412755"/>
    <lineage>
        <taxon>unclassified sequences</taxon>
        <taxon>metagenomes</taxon>
        <taxon>ecological metagenomes</taxon>
    </lineage>
</organism>
<feature type="non-terminal residue" evidence="1">
    <location>
        <position position="220"/>
    </location>
</feature>
<accession>X1GGM5</accession>
<feature type="non-terminal residue" evidence="1">
    <location>
        <position position="1"/>
    </location>
</feature>
<comment type="caution">
    <text evidence="1">The sequence shown here is derived from an EMBL/GenBank/DDBJ whole genome shotgun (WGS) entry which is preliminary data.</text>
</comment>